<dbReference type="SUPFAM" id="SSF52047">
    <property type="entry name" value="RNI-like"/>
    <property type="match status" value="1"/>
</dbReference>
<protein>
    <recommendedName>
        <fullName evidence="4">F-box domain-containing protein</fullName>
    </recommendedName>
</protein>
<keyword evidence="3" id="KW-1185">Reference proteome</keyword>
<organism evidence="2 3">
    <name type="scientific">Rickenella mellea</name>
    <dbReference type="NCBI Taxonomy" id="50990"/>
    <lineage>
        <taxon>Eukaryota</taxon>
        <taxon>Fungi</taxon>
        <taxon>Dikarya</taxon>
        <taxon>Basidiomycota</taxon>
        <taxon>Agaricomycotina</taxon>
        <taxon>Agaricomycetes</taxon>
        <taxon>Hymenochaetales</taxon>
        <taxon>Rickenellaceae</taxon>
        <taxon>Rickenella</taxon>
    </lineage>
</organism>
<feature type="signal peptide" evidence="1">
    <location>
        <begin position="1"/>
        <end position="27"/>
    </location>
</feature>
<dbReference type="EMBL" id="ML170167">
    <property type="protein sequence ID" value="TDL24344.1"/>
    <property type="molecule type" value="Genomic_DNA"/>
</dbReference>
<dbReference type="AlphaFoldDB" id="A0A4Y7Q9T0"/>
<feature type="chain" id="PRO_5021494661" description="F-box domain-containing protein" evidence="1">
    <location>
        <begin position="28"/>
        <end position="403"/>
    </location>
</feature>
<reference evidence="2 3" key="1">
    <citation type="submission" date="2018-06" db="EMBL/GenBank/DDBJ databases">
        <title>A transcriptomic atlas of mushroom development highlights an independent origin of complex multicellularity.</title>
        <authorList>
            <consortium name="DOE Joint Genome Institute"/>
            <person name="Krizsan K."/>
            <person name="Almasi E."/>
            <person name="Merenyi Z."/>
            <person name="Sahu N."/>
            <person name="Viragh M."/>
            <person name="Koszo T."/>
            <person name="Mondo S."/>
            <person name="Kiss B."/>
            <person name="Balint B."/>
            <person name="Kues U."/>
            <person name="Barry K."/>
            <person name="Hegedus J.C."/>
            <person name="Henrissat B."/>
            <person name="Johnson J."/>
            <person name="Lipzen A."/>
            <person name="Ohm R."/>
            <person name="Nagy I."/>
            <person name="Pangilinan J."/>
            <person name="Yan J."/>
            <person name="Xiong Y."/>
            <person name="Grigoriev I.V."/>
            <person name="Hibbett D.S."/>
            <person name="Nagy L.G."/>
        </authorList>
    </citation>
    <scope>NUCLEOTIDE SEQUENCE [LARGE SCALE GENOMIC DNA]</scope>
    <source>
        <strain evidence="2 3">SZMC22713</strain>
    </source>
</reference>
<dbReference type="OrthoDB" id="3252356at2759"/>
<evidence type="ECO:0000313" key="2">
    <source>
        <dbReference type="EMBL" id="TDL24344.1"/>
    </source>
</evidence>
<dbReference type="VEuPathDB" id="FungiDB:BD410DRAFT_897012"/>
<evidence type="ECO:0000313" key="3">
    <source>
        <dbReference type="Proteomes" id="UP000294933"/>
    </source>
</evidence>
<evidence type="ECO:0008006" key="4">
    <source>
        <dbReference type="Google" id="ProtNLM"/>
    </source>
</evidence>
<accession>A0A4Y7Q9T0</accession>
<gene>
    <name evidence="2" type="ORF">BD410DRAFT_897012</name>
</gene>
<keyword evidence="1" id="KW-0732">Signal</keyword>
<dbReference type="Gene3D" id="3.80.10.10">
    <property type="entry name" value="Ribonuclease Inhibitor"/>
    <property type="match status" value="1"/>
</dbReference>
<dbReference type="InterPro" id="IPR032675">
    <property type="entry name" value="LRR_dom_sf"/>
</dbReference>
<dbReference type="Proteomes" id="UP000294933">
    <property type="component" value="Unassembled WGS sequence"/>
</dbReference>
<name>A0A4Y7Q9T0_9AGAM</name>
<sequence length="403" mass="45372">MSLSHVCKHFRSVALGALSLWATASLGRPIGQIQTSLERSGSVPLTIFLDQSASHNDVNDDQVVEFLELVIPHAHRWSALHVGKRVQMLSTNHVVRTKYPSLQLPRLIEIVQSPTLFSIDPFVSFLAKWATPKLVSYEFSVVKNVSPQVAILRSPITRCSVSWDKSSNTEINSIVQLLALLPTLEELEMTFIGGVNRIGSVPNQRPINIPSVTSLSLKLKLVDNPDTLLHGLLTLAQLPNVTSLEYLSAQSWTLEGIKHVLFAPNGLPRFEKLEKLDIHDDIMQPKGGIVESVISGYPSLLYLSLHLPTASLYEEGFRWKLNSRTIPEVWISKFSLQTLRLISCDAVTPQEMSFLVCNIRGSPSWDKFLRLDVFDCKHLTEYYYGIWDECLEGKMSWSKWILL</sequence>
<evidence type="ECO:0000256" key="1">
    <source>
        <dbReference type="SAM" id="SignalP"/>
    </source>
</evidence>
<proteinExistence type="predicted"/>